<evidence type="ECO:0000256" key="1">
    <source>
        <dbReference type="SAM" id="MobiDB-lite"/>
    </source>
</evidence>
<reference evidence="4" key="1">
    <citation type="submission" date="2010-07" db="EMBL/GenBank/DDBJ databases">
        <title>The genome sequence of Gaeumannomyces graminis var. tritici strain R3-111a-1.</title>
        <authorList>
            <consortium name="The Broad Institute Genome Sequencing Platform"/>
            <person name="Ma L.-J."/>
            <person name="Dead R."/>
            <person name="Young S."/>
            <person name="Zeng Q."/>
            <person name="Koehrsen M."/>
            <person name="Alvarado L."/>
            <person name="Berlin A."/>
            <person name="Chapman S.B."/>
            <person name="Chen Z."/>
            <person name="Freedman E."/>
            <person name="Gellesch M."/>
            <person name="Goldberg J."/>
            <person name="Griggs A."/>
            <person name="Gujja S."/>
            <person name="Heilman E.R."/>
            <person name="Heiman D."/>
            <person name="Hepburn T."/>
            <person name="Howarth C."/>
            <person name="Jen D."/>
            <person name="Larson L."/>
            <person name="Mehta T."/>
            <person name="Neiman D."/>
            <person name="Pearson M."/>
            <person name="Roberts A."/>
            <person name="Saif S."/>
            <person name="Shea T."/>
            <person name="Shenoy N."/>
            <person name="Sisk P."/>
            <person name="Stolte C."/>
            <person name="Sykes S."/>
            <person name="Walk T."/>
            <person name="White J."/>
            <person name="Yandava C."/>
            <person name="Haas B."/>
            <person name="Nusbaum C."/>
            <person name="Birren B."/>
        </authorList>
    </citation>
    <scope>NUCLEOTIDE SEQUENCE [LARGE SCALE GENOMIC DNA]</scope>
    <source>
        <strain evidence="4">R3-111a-1</strain>
    </source>
</reference>
<proteinExistence type="predicted"/>
<sequence length="203" mass="20848">MKDKKPGVGLNGEWLLPGGPCAPFGTSGDEPEAQGGAVGKALDHWTIGPSPASSKLQAPFTPIPSLPLPTDSQHVACSRGDKAAVRQGLPAQLLAIVPANPAHPSSVVTAPSPVIAPVQTPDTPRQPPATRQLLNKELRHHTESTLPAGCIQGPHSSDAPGRAAVTPPSTYCPSLPSEPASLVEPTSISLIGQLPPHTSFLRA</sequence>
<reference evidence="3" key="4">
    <citation type="journal article" date="2015" name="G3 (Bethesda)">
        <title>Genome sequences of three phytopathogenic species of the Magnaporthaceae family of fungi.</title>
        <authorList>
            <person name="Okagaki L.H."/>
            <person name="Nunes C.C."/>
            <person name="Sailsbery J."/>
            <person name="Clay B."/>
            <person name="Brown D."/>
            <person name="John T."/>
            <person name="Oh Y."/>
            <person name="Young N."/>
            <person name="Fitzgerald M."/>
            <person name="Haas B.J."/>
            <person name="Zeng Q."/>
            <person name="Young S."/>
            <person name="Adiconis X."/>
            <person name="Fan L."/>
            <person name="Levin J.Z."/>
            <person name="Mitchell T.K."/>
            <person name="Okubara P.A."/>
            <person name="Farman M.L."/>
            <person name="Kohn L.M."/>
            <person name="Birren B."/>
            <person name="Ma L.-J."/>
            <person name="Dean R.A."/>
        </authorList>
    </citation>
    <scope>NUCLEOTIDE SEQUENCE</scope>
    <source>
        <strain evidence="3">R3-111a-1</strain>
    </source>
</reference>
<evidence type="ECO:0000313" key="3">
    <source>
        <dbReference type="EnsemblFungi" id="EJT80314"/>
    </source>
</evidence>
<dbReference type="VEuPathDB" id="FungiDB:GGTG_00315"/>
<gene>
    <name evidence="3" type="primary">20340773</name>
    <name evidence="2" type="ORF">GGTG_00315</name>
</gene>
<feature type="region of interest" description="Disordered" evidence="1">
    <location>
        <begin position="151"/>
        <end position="178"/>
    </location>
</feature>
<accession>J3NGC4</accession>
<reference evidence="2" key="3">
    <citation type="submission" date="2010-09" db="EMBL/GenBank/DDBJ databases">
        <title>Annotation of Gaeumannomyces graminis var. tritici R3-111a-1.</title>
        <authorList>
            <consortium name="The Broad Institute Genome Sequencing Platform"/>
            <person name="Ma L.-J."/>
            <person name="Dead R."/>
            <person name="Young S.K."/>
            <person name="Zeng Q."/>
            <person name="Gargeya S."/>
            <person name="Fitzgerald M."/>
            <person name="Haas B."/>
            <person name="Abouelleil A."/>
            <person name="Alvarado L."/>
            <person name="Arachchi H.M."/>
            <person name="Berlin A."/>
            <person name="Brown A."/>
            <person name="Chapman S.B."/>
            <person name="Chen Z."/>
            <person name="Dunbar C."/>
            <person name="Freedman E."/>
            <person name="Gearin G."/>
            <person name="Gellesch M."/>
            <person name="Goldberg J."/>
            <person name="Griggs A."/>
            <person name="Gujja S."/>
            <person name="Heiman D."/>
            <person name="Howarth C."/>
            <person name="Larson L."/>
            <person name="Lui A."/>
            <person name="MacDonald P.J.P."/>
            <person name="Mehta T."/>
            <person name="Montmayeur A."/>
            <person name="Murphy C."/>
            <person name="Neiman D."/>
            <person name="Pearson M."/>
            <person name="Priest M."/>
            <person name="Roberts A."/>
            <person name="Saif S."/>
            <person name="Shea T."/>
            <person name="Shenoy N."/>
            <person name="Sisk P."/>
            <person name="Stolte C."/>
            <person name="Sykes S."/>
            <person name="Yandava C."/>
            <person name="Wortman J."/>
            <person name="Nusbaum C."/>
            <person name="Birren B."/>
        </authorList>
    </citation>
    <scope>NUCLEOTIDE SEQUENCE</scope>
    <source>
        <strain evidence="2">R3-111a-1</strain>
    </source>
</reference>
<dbReference type="Proteomes" id="UP000006039">
    <property type="component" value="Unassembled WGS sequence"/>
</dbReference>
<feature type="region of interest" description="Disordered" evidence="1">
    <location>
        <begin position="42"/>
        <end position="61"/>
    </location>
</feature>
<evidence type="ECO:0000313" key="2">
    <source>
        <dbReference type="EMBL" id="EJT80314.1"/>
    </source>
</evidence>
<dbReference type="EnsemblFungi" id="EJT80314">
    <property type="protein sequence ID" value="EJT80314"/>
    <property type="gene ID" value="GGTG_00315"/>
</dbReference>
<dbReference type="GeneID" id="20340773"/>
<evidence type="ECO:0000313" key="4">
    <source>
        <dbReference type="Proteomes" id="UP000006039"/>
    </source>
</evidence>
<keyword evidence="4" id="KW-1185">Reference proteome</keyword>
<protein>
    <submittedName>
        <fullName evidence="2 3">Uncharacterized protein</fullName>
    </submittedName>
</protein>
<dbReference type="HOGENOM" id="CLU_1349002_0_0_1"/>
<organism evidence="2">
    <name type="scientific">Gaeumannomyces tritici (strain R3-111a-1)</name>
    <name type="common">Wheat and barley take-all root rot fungus</name>
    <name type="synonym">Gaeumannomyces graminis var. tritici</name>
    <dbReference type="NCBI Taxonomy" id="644352"/>
    <lineage>
        <taxon>Eukaryota</taxon>
        <taxon>Fungi</taxon>
        <taxon>Dikarya</taxon>
        <taxon>Ascomycota</taxon>
        <taxon>Pezizomycotina</taxon>
        <taxon>Sordariomycetes</taxon>
        <taxon>Sordariomycetidae</taxon>
        <taxon>Magnaporthales</taxon>
        <taxon>Magnaporthaceae</taxon>
        <taxon>Gaeumannomyces</taxon>
    </lineage>
</organism>
<dbReference type="RefSeq" id="XP_009216323.1">
    <property type="nucleotide sequence ID" value="XM_009218059.1"/>
</dbReference>
<reference evidence="2" key="2">
    <citation type="submission" date="2010-07" db="EMBL/GenBank/DDBJ databases">
        <authorList>
            <consortium name="The Broad Institute Genome Sequencing Platform"/>
            <consortium name="Broad Institute Genome Sequencing Center for Infectious Disease"/>
            <person name="Ma L.-J."/>
            <person name="Dead R."/>
            <person name="Young S."/>
            <person name="Zeng Q."/>
            <person name="Koehrsen M."/>
            <person name="Alvarado L."/>
            <person name="Berlin A."/>
            <person name="Chapman S.B."/>
            <person name="Chen Z."/>
            <person name="Freedman E."/>
            <person name="Gellesch M."/>
            <person name="Goldberg J."/>
            <person name="Griggs A."/>
            <person name="Gujja S."/>
            <person name="Heilman E.R."/>
            <person name="Heiman D."/>
            <person name="Hepburn T."/>
            <person name="Howarth C."/>
            <person name="Jen D."/>
            <person name="Larson L."/>
            <person name="Mehta T."/>
            <person name="Neiman D."/>
            <person name="Pearson M."/>
            <person name="Roberts A."/>
            <person name="Saif S."/>
            <person name="Shea T."/>
            <person name="Shenoy N."/>
            <person name="Sisk P."/>
            <person name="Stolte C."/>
            <person name="Sykes S."/>
            <person name="Walk T."/>
            <person name="White J."/>
            <person name="Yandava C."/>
            <person name="Haas B."/>
            <person name="Nusbaum C."/>
            <person name="Birren B."/>
        </authorList>
    </citation>
    <scope>NUCLEOTIDE SEQUENCE</scope>
    <source>
        <strain evidence="2">R3-111a-1</strain>
    </source>
</reference>
<feature type="region of interest" description="Disordered" evidence="1">
    <location>
        <begin position="1"/>
        <end position="36"/>
    </location>
</feature>
<name>J3NGC4_GAET3</name>
<dbReference type="EMBL" id="GL385395">
    <property type="protein sequence ID" value="EJT80314.1"/>
    <property type="molecule type" value="Genomic_DNA"/>
</dbReference>
<reference evidence="3" key="5">
    <citation type="submission" date="2018-04" db="UniProtKB">
        <authorList>
            <consortium name="EnsemblFungi"/>
        </authorList>
    </citation>
    <scope>IDENTIFICATION</scope>
    <source>
        <strain evidence="3">R3-111a-1</strain>
    </source>
</reference>
<dbReference type="AlphaFoldDB" id="J3NGC4"/>